<evidence type="ECO:0000313" key="6">
    <source>
        <dbReference type="EMBL" id="MBH8595547.1"/>
    </source>
</evidence>
<gene>
    <name evidence="6" type="ORF">I8U20_09405</name>
</gene>
<protein>
    <submittedName>
        <fullName evidence="6">Pirin family protein</fullName>
    </submittedName>
</protein>
<dbReference type="InterPro" id="IPR011051">
    <property type="entry name" value="RmlC_Cupin_sf"/>
</dbReference>
<evidence type="ECO:0000259" key="5">
    <source>
        <dbReference type="Pfam" id="PF17954"/>
    </source>
</evidence>
<keyword evidence="7" id="KW-1185">Reference proteome</keyword>
<dbReference type="InterPro" id="IPR014710">
    <property type="entry name" value="RmlC-like_jellyroll"/>
</dbReference>
<dbReference type="Pfam" id="PF17954">
    <property type="entry name" value="Pirin_C_2"/>
    <property type="match status" value="1"/>
</dbReference>
<feature type="domain" description="Quercetin 2,3-dioxygenase C-terminal cupin" evidence="5">
    <location>
        <begin position="146"/>
        <end position="233"/>
    </location>
</feature>
<dbReference type="RefSeq" id="WP_181733042.1">
    <property type="nucleotide sequence ID" value="NZ_JACEIR010000017.1"/>
</dbReference>
<feature type="binding site" evidence="2">
    <location>
        <position position="57"/>
    </location>
    <ligand>
        <name>Fe cation</name>
        <dbReference type="ChEBI" id="CHEBI:24875"/>
    </ligand>
</feature>
<name>A0A8I1A4L1_THEIN</name>
<keyword evidence="2" id="KW-0408">Iron</keyword>
<reference evidence="6 7" key="1">
    <citation type="submission" date="2020-12" db="EMBL/GenBank/DDBJ databases">
        <title>WGS of Thermoactinomyces spp.</title>
        <authorList>
            <person name="Cheng K."/>
        </authorList>
    </citation>
    <scope>NUCLEOTIDE SEQUENCE [LARGE SCALE GENOMIC DNA]</scope>
    <source>
        <strain evidence="7">CICC 10671\DSM 43846</strain>
    </source>
</reference>
<dbReference type="GO" id="GO:0046872">
    <property type="term" value="F:metal ion binding"/>
    <property type="evidence" value="ECO:0007669"/>
    <property type="project" value="UniProtKB-KW"/>
</dbReference>
<evidence type="ECO:0000256" key="1">
    <source>
        <dbReference type="ARBA" id="ARBA00008416"/>
    </source>
</evidence>
<evidence type="ECO:0000313" key="7">
    <source>
        <dbReference type="Proteomes" id="UP000633619"/>
    </source>
</evidence>
<dbReference type="InterPro" id="IPR041602">
    <property type="entry name" value="Quercetinase_C"/>
</dbReference>
<dbReference type="SUPFAM" id="SSF51182">
    <property type="entry name" value="RmlC-like cupins"/>
    <property type="match status" value="1"/>
</dbReference>
<accession>A0A8I1A4L1</accession>
<evidence type="ECO:0000256" key="2">
    <source>
        <dbReference type="PIRSR" id="PIRSR006232-1"/>
    </source>
</evidence>
<dbReference type="AlphaFoldDB" id="A0A8I1A4L1"/>
<proteinExistence type="inferred from homology"/>
<dbReference type="PANTHER" id="PTHR43212:SF3">
    <property type="entry name" value="QUERCETIN 2,3-DIOXYGENASE"/>
    <property type="match status" value="1"/>
</dbReference>
<evidence type="ECO:0000256" key="3">
    <source>
        <dbReference type="RuleBase" id="RU003457"/>
    </source>
</evidence>
<dbReference type="InterPro" id="IPR012093">
    <property type="entry name" value="Pirin"/>
</dbReference>
<dbReference type="Pfam" id="PF02678">
    <property type="entry name" value="Pirin"/>
    <property type="match status" value="1"/>
</dbReference>
<feature type="domain" description="Pirin N-terminal" evidence="4">
    <location>
        <begin position="11"/>
        <end position="118"/>
    </location>
</feature>
<feature type="binding site" evidence="2">
    <location>
        <position position="101"/>
    </location>
    <ligand>
        <name>Fe cation</name>
        <dbReference type="ChEBI" id="CHEBI:24875"/>
    </ligand>
</feature>
<dbReference type="InterPro" id="IPR003829">
    <property type="entry name" value="Pirin_N_dom"/>
</dbReference>
<dbReference type="Proteomes" id="UP000633619">
    <property type="component" value="Unassembled WGS sequence"/>
</dbReference>
<feature type="binding site" evidence="2">
    <location>
        <position position="103"/>
    </location>
    <ligand>
        <name>Fe cation</name>
        <dbReference type="ChEBI" id="CHEBI:24875"/>
    </ligand>
</feature>
<comment type="cofactor">
    <cofactor evidence="2">
        <name>Fe cation</name>
        <dbReference type="ChEBI" id="CHEBI:24875"/>
    </cofactor>
    <text evidence="2">Binds 1 Fe cation per subunit.</text>
</comment>
<evidence type="ECO:0000259" key="4">
    <source>
        <dbReference type="Pfam" id="PF02678"/>
    </source>
</evidence>
<feature type="binding site" evidence="2">
    <location>
        <position position="59"/>
    </location>
    <ligand>
        <name>Fe cation</name>
        <dbReference type="ChEBI" id="CHEBI:24875"/>
    </ligand>
</feature>
<keyword evidence="2" id="KW-0479">Metal-binding</keyword>
<dbReference type="PANTHER" id="PTHR43212">
    <property type="entry name" value="QUERCETIN 2,3-DIOXYGENASE"/>
    <property type="match status" value="1"/>
</dbReference>
<dbReference type="Gene3D" id="2.60.120.10">
    <property type="entry name" value="Jelly Rolls"/>
    <property type="match status" value="2"/>
</dbReference>
<dbReference type="CDD" id="cd02910">
    <property type="entry name" value="cupin_Yhhw_N"/>
    <property type="match status" value="1"/>
</dbReference>
<comment type="similarity">
    <text evidence="1 3">Belongs to the pirin family.</text>
</comment>
<comment type="caution">
    <text evidence="6">The sequence shown here is derived from an EMBL/GenBank/DDBJ whole genome shotgun (WGS) entry which is preliminary data.</text>
</comment>
<dbReference type="EMBL" id="JAECVW010000004">
    <property type="protein sequence ID" value="MBH8595547.1"/>
    <property type="molecule type" value="Genomic_DNA"/>
</dbReference>
<sequence length="234" mass="26738">MIQIYPAENRFVSDHGWLKSYFSFSFAEYFDPGNMHFGPMRVLNDDTVQPGTGFGMHPHKEMEIVSIVLKGQLRHEDSAGHMETLSFGEVQRMSAGTGIIHSEMNPSETEEVNFLQMWFLPETSELQPSYEQISFDPEKMKNRLLLVVSKHPASDQTALIHQDMTIYLSKLEAGKSITFEQKDNRRIFFFVIEGDVLLNGDHVLKRRDSARITDVSSLTVETDEGCFVMLIDLP</sequence>
<organism evidence="6 7">
    <name type="scientific">Thermoactinomyces intermedius</name>
    <dbReference type="NCBI Taxonomy" id="2024"/>
    <lineage>
        <taxon>Bacteria</taxon>
        <taxon>Bacillati</taxon>
        <taxon>Bacillota</taxon>
        <taxon>Bacilli</taxon>
        <taxon>Bacillales</taxon>
        <taxon>Thermoactinomycetaceae</taxon>
        <taxon>Thermoactinomyces</taxon>
    </lineage>
</organism>
<dbReference type="PIRSF" id="PIRSF006232">
    <property type="entry name" value="Pirin"/>
    <property type="match status" value="1"/>
</dbReference>